<gene>
    <name evidence="2" type="ORF">MANY_50940</name>
</gene>
<accession>A0A6N4WHS6</accession>
<feature type="region of interest" description="Disordered" evidence="1">
    <location>
        <begin position="27"/>
        <end position="55"/>
    </location>
</feature>
<dbReference type="Proteomes" id="UP000467249">
    <property type="component" value="Chromosome"/>
</dbReference>
<name>A0A6N4WHS6_9MYCO</name>
<dbReference type="EMBL" id="AP022620">
    <property type="protein sequence ID" value="BBZ79757.1"/>
    <property type="molecule type" value="Genomic_DNA"/>
</dbReference>
<evidence type="ECO:0000256" key="1">
    <source>
        <dbReference type="SAM" id="MobiDB-lite"/>
    </source>
</evidence>
<sequence>MARSVAVGLAACAVSAAMVVGLGVGVAGAAPGSGRHPRPVPSKTAPGKVDPNADTDEAQLSHLHHLTKDQNGRKQLWDYLRNTL</sequence>
<dbReference type="AlphaFoldDB" id="A0A6N4WHS6"/>
<evidence type="ECO:0000313" key="2">
    <source>
        <dbReference type="EMBL" id="BBZ79757.1"/>
    </source>
</evidence>
<dbReference type="KEGG" id="many:MANY_50940"/>
<organism evidence="2 3">
    <name type="scientific">Mycolicibacterium anyangense</name>
    <dbReference type="NCBI Taxonomy" id="1431246"/>
    <lineage>
        <taxon>Bacteria</taxon>
        <taxon>Bacillati</taxon>
        <taxon>Actinomycetota</taxon>
        <taxon>Actinomycetes</taxon>
        <taxon>Mycobacteriales</taxon>
        <taxon>Mycobacteriaceae</taxon>
        <taxon>Mycolicibacterium</taxon>
    </lineage>
</organism>
<dbReference type="RefSeq" id="WP_163807099.1">
    <property type="nucleotide sequence ID" value="NZ_AP022620.1"/>
</dbReference>
<keyword evidence="3" id="KW-1185">Reference proteome</keyword>
<protein>
    <submittedName>
        <fullName evidence="2">Uncharacterized protein</fullName>
    </submittedName>
</protein>
<evidence type="ECO:0000313" key="3">
    <source>
        <dbReference type="Proteomes" id="UP000467249"/>
    </source>
</evidence>
<reference evidence="2 3" key="1">
    <citation type="journal article" date="2019" name="Emerg. Microbes Infect.">
        <title>Comprehensive subspecies identification of 175 nontuberculous mycobacteria species based on 7547 genomic profiles.</title>
        <authorList>
            <person name="Matsumoto Y."/>
            <person name="Kinjo T."/>
            <person name="Motooka D."/>
            <person name="Nabeya D."/>
            <person name="Jung N."/>
            <person name="Uechi K."/>
            <person name="Horii T."/>
            <person name="Iida T."/>
            <person name="Fujita J."/>
            <person name="Nakamura S."/>
        </authorList>
    </citation>
    <scope>NUCLEOTIDE SEQUENCE [LARGE SCALE GENOMIC DNA]</scope>
    <source>
        <strain evidence="2 3">JCM 30275</strain>
    </source>
</reference>
<proteinExistence type="predicted"/>